<organism evidence="6 7">
    <name type="scientific">Pelotomaculum schinkii</name>
    <dbReference type="NCBI Taxonomy" id="78350"/>
    <lineage>
        <taxon>Bacteria</taxon>
        <taxon>Bacillati</taxon>
        <taxon>Bacillota</taxon>
        <taxon>Clostridia</taxon>
        <taxon>Eubacteriales</taxon>
        <taxon>Desulfotomaculaceae</taxon>
        <taxon>Pelotomaculum</taxon>
    </lineage>
</organism>
<evidence type="ECO:0000256" key="3">
    <source>
        <dbReference type="SAM" id="SignalP"/>
    </source>
</evidence>
<dbReference type="EC" id="3.2.1.91" evidence="6"/>
<dbReference type="InterPro" id="IPR036116">
    <property type="entry name" value="FN3_sf"/>
</dbReference>
<name>A0A4Y7RB56_9FIRM</name>
<dbReference type="InterPro" id="IPR039448">
    <property type="entry name" value="Beta_helix"/>
</dbReference>
<feature type="domain" description="Fibronectin type-III" evidence="4">
    <location>
        <begin position="1292"/>
        <end position="1380"/>
    </location>
</feature>
<evidence type="ECO:0000313" key="6">
    <source>
        <dbReference type="EMBL" id="TEB05930.1"/>
    </source>
</evidence>
<keyword evidence="3" id="KW-0732">Signal</keyword>
<feature type="domain" description="Fibronectin type-III" evidence="4">
    <location>
        <begin position="1387"/>
        <end position="1481"/>
    </location>
</feature>
<dbReference type="EMBL" id="QFGA01000002">
    <property type="protein sequence ID" value="TEB05930.1"/>
    <property type="molecule type" value="Genomic_DNA"/>
</dbReference>
<dbReference type="InterPro" id="IPR036439">
    <property type="entry name" value="Dockerin_dom_sf"/>
</dbReference>
<dbReference type="RefSeq" id="WP_190258608.1">
    <property type="nucleotide sequence ID" value="NZ_QFGA01000002.1"/>
</dbReference>
<dbReference type="Gene3D" id="1.10.1330.10">
    <property type="entry name" value="Dockerin domain"/>
    <property type="match status" value="1"/>
</dbReference>
<dbReference type="Pfam" id="PF20578">
    <property type="entry name" value="aBig_2"/>
    <property type="match status" value="1"/>
</dbReference>
<dbReference type="Pfam" id="PF13229">
    <property type="entry name" value="Beta_helix"/>
    <property type="match status" value="1"/>
</dbReference>
<evidence type="ECO:0000256" key="2">
    <source>
        <dbReference type="SAM" id="MobiDB-lite"/>
    </source>
</evidence>
<evidence type="ECO:0000259" key="4">
    <source>
        <dbReference type="PROSITE" id="PS50853"/>
    </source>
</evidence>
<gene>
    <name evidence="6" type="primary">cbhB</name>
    <name evidence="6" type="ORF">Psch_02972</name>
</gene>
<comment type="caution">
    <text evidence="6">The sequence shown here is derived from an EMBL/GenBank/DDBJ whole genome shotgun (WGS) entry which is preliminary data.</text>
</comment>
<dbReference type="PROSITE" id="PS00018">
    <property type="entry name" value="EF_HAND_1"/>
    <property type="match status" value="2"/>
</dbReference>
<evidence type="ECO:0000256" key="1">
    <source>
        <dbReference type="ARBA" id="ARBA00022737"/>
    </source>
</evidence>
<feature type="compositionally biased region" description="Low complexity" evidence="2">
    <location>
        <begin position="220"/>
        <end position="244"/>
    </location>
</feature>
<keyword evidence="6" id="KW-0378">Hydrolase</keyword>
<feature type="domain" description="Fibronectin type-III" evidence="4">
    <location>
        <begin position="247"/>
        <end position="334"/>
    </location>
</feature>
<dbReference type="InterPro" id="IPR002105">
    <property type="entry name" value="Dockerin_1_rpt"/>
</dbReference>
<dbReference type="InterPro" id="IPR046780">
    <property type="entry name" value="aBig_2"/>
</dbReference>
<keyword evidence="7" id="KW-1185">Reference proteome</keyword>
<dbReference type="PANTHER" id="PTHR46708">
    <property type="entry name" value="TENASCIN"/>
    <property type="match status" value="1"/>
</dbReference>
<dbReference type="SUPFAM" id="SSF49265">
    <property type="entry name" value="Fibronectin type III"/>
    <property type="match status" value="4"/>
</dbReference>
<feature type="domain" description="Fibronectin type-III" evidence="4">
    <location>
        <begin position="44"/>
        <end position="130"/>
    </location>
</feature>
<dbReference type="SMART" id="SM00060">
    <property type="entry name" value="FN3"/>
    <property type="match status" value="6"/>
</dbReference>
<dbReference type="InterPro" id="IPR013783">
    <property type="entry name" value="Ig-like_fold"/>
</dbReference>
<protein>
    <submittedName>
        <fullName evidence="6">Exoglucanase B</fullName>
        <ecNumber evidence="6">3.2.1.91</ecNumber>
    </submittedName>
</protein>
<evidence type="ECO:0000313" key="7">
    <source>
        <dbReference type="Proteomes" id="UP000298324"/>
    </source>
</evidence>
<dbReference type="InterPro" id="IPR011050">
    <property type="entry name" value="Pectin_lyase_fold/virulence"/>
</dbReference>
<dbReference type="InterPro" id="IPR050991">
    <property type="entry name" value="ECM_Regulatory_Proteins"/>
</dbReference>
<feature type="domain" description="Fibronectin type-III" evidence="4">
    <location>
        <begin position="1200"/>
        <end position="1285"/>
    </location>
</feature>
<dbReference type="InterPro" id="IPR011432">
    <property type="entry name" value="Shr-like_HID"/>
</dbReference>
<dbReference type="Pfam" id="PF00404">
    <property type="entry name" value="Dockerin_1"/>
    <property type="match status" value="1"/>
</dbReference>
<dbReference type="InterPro" id="IPR018247">
    <property type="entry name" value="EF_Hand_1_Ca_BS"/>
</dbReference>
<feature type="domain" description="Fibronectin type-III" evidence="4">
    <location>
        <begin position="143"/>
        <end position="232"/>
    </location>
</feature>
<dbReference type="GO" id="GO:0016162">
    <property type="term" value="F:cellulose 1,4-beta-cellobiosidase activity"/>
    <property type="evidence" value="ECO:0007669"/>
    <property type="project" value="UniProtKB-EC"/>
</dbReference>
<dbReference type="PROSITE" id="PS50853">
    <property type="entry name" value="FN3"/>
    <property type="match status" value="6"/>
</dbReference>
<dbReference type="SMART" id="SM00710">
    <property type="entry name" value="PbH1"/>
    <property type="match status" value="6"/>
</dbReference>
<accession>A0A4Y7RB56</accession>
<sequence>MRFKAKCRALSWLLTALMLLSSFLNIMPLTVAGAETDTTPPAWENGTLNATAVTDQSLTLDWSGAQDDTGVTGYIVYENSSVLTMVYGADTCDVSGLQPATSYNFAVQALDAAGNESATGPGVTVTTATVASGSTDQTAPAWTDGVLDTANITATGLTLNWSGASDDTAVTGYKVYQGTELLVALGDVATYDVSGLSAASAYTFTVQALDAAGNESSNGPTAAATTATTATTAATPESDATAPAWPSDSTLTASNVAQNSLTLTWTEATDNVGVTGYEIYQDNTVLATVDGNTLNYNVTGLTAGTPYSFKVEAGDAAGNWSSGGPSADATTAAAVTADTRVTAYLASINSDNITSTNIEAIDSSVLAPLNPIIKLKFAYNVIANTAQNINCITLLDSSGQQVPNVNVFSLGDTSNTQNPEKTNLFVQPQTQLTPNSTYKIVVSPDVTFKNGSTLGEPAVEIPFTTVADIPDVALTSALLSGQTLTLTGLPDGAELEYRIVTGSTSGDWTALPYTGTTAAIDAAALSILTGTSQVEVRVKGGDGATASKTVFLTEDGNQVEMQNGVPLCFEDNVTVTAENLDPAATNRVSLKRTVINRKYFITPVGFAYEFYLQGTGDGKKVTLTFPVDPSLDINKMSVYTGDLLYLTPDRSQADNHLISVTATDVPEAGGTFVYQVFYDNTAPGPVAFTAPPTVDIENYKIVFPQIQCYDNDCISYVEVYRDGKMVGYVDGSGGFGSATFTDADSTLQVGQTYAYNMKAYDPMGNWSWCANNATPEDEEPNLTGGVKVLFSSDADVFATIRQQLEDGTIPIVYADGDSADHVVTDIQLPFTTSVDEQVRIWWTSSDPEIIKMSSAESARVIKTADGSDKVVTLTATIKRGEVIDPVTVSKQLRVTWEPWANGVMPVHTLSELQYAINRDNIQTIILKDGFPDFPNNVFDAKGKTLVVEPFAVNAINSAGVNIIIKNAVIDANQTSDPSLSSNPVLNYSFVALAQSRCGYNFENVEFKGGENLDSFILSHGGSLVLTNCRFGSTKVAPVIVTQGNAVNEPTGIRIENCTFDGAGKPGYGVLYDKIGTLTAVNNTITGYQGTMTSGGPSAGLLITPGRTATLIGNKISNCDDGILVQTKSTANTVINGVKITDAASAATAGTALLTNNELTAGSGPVVVVNNVDSVFHPVVLYQAATDDQTASSLGAPAWAANSTLTASAIDETELTLTWSGASDTVGVTGYRVYQGADLIAIVSNTSCHVTGLRPGQTYQFRVEAGNAEGKWSLDGPVTTAATLPNTLPVWPEGSKVTVTAVNPNSVILSWTPATDKEGLHAYWIGVNGQRTARWTAPGCLGCEVNELQPDTEYTFQIYAEDALSRLYSPGPSVTARTAASSAMNWSINNKIIVSNLKSTSLTLNWAQPWQSASSGLQYKLYQNGEVLTTFTYGYTLLPFTCRYNVTGLQPGTTYNFKLELMDTENSETTDGPSISVTTPAQGSQSGYIGQPVDIYFQGDTEWMNSISDVLLGVQGAWPDLGTSVFNQCTITPGHILIAAGVFENPKNDTVVIRANGYPDIFVNQIMVADSSSKLLAPSLAAAVNNTVGLSVKLTFADNEAWRAAITGITVDGAVVDKARYSVAAGVITIDPSVFTAAKDYAIVVNATGYNDAAVTQTMKALASNTWGDVNNDGTVNILDVVQAVNFASGKTTPTAAQLNAADLNGDGNINILDVVQMVKKAVGN</sequence>
<dbReference type="SUPFAM" id="SSF51126">
    <property type="entry name" value="Pectin lyase-like"/>
    <property type="match status" value="1"/>
</dbReference>
<dbReference type="CDD" id="cd14256">
    <property type="entry name" value="Dockerin_I"/>
    <property type="match status" value="1"/>
</dbReference>
<evidence type="ECO:0000259" key="5">
    <source>
        <dbReference type="PROSITE" id="PS51766"/>
    </source>
</evidence>
<dbReference type="GO" id="GO:0000272">
    <property type="term" value="P:polysaccharide catabolic process"/>
    <property type="evidence" value="ECO:0007669"/>
    <property type="project" value="InterPro"/>
</dbReference>
<proteinExistence type="predicted"/>
<dbReference type="InterPro" id="IPR016134">
    <property type="entry name" value="Dockerin_dom"/>
</dbReference>
<dbReference type="CDD" id="cd00063">
    <property type="entry name" value="FN3"/>
    <property type="match status" value="6"/>
</dbReference>
<dbReference type="Gene3D" id="2.60.40.10">
    <property type="entry name" value="Immunoglobulins"/>
    <property type="match status" value="6"/>
</dbReference>
<dbReference type="InterPro" id="IPR003961">
    <property type="entry name" value="FN3_dom"/>
</dbReference>
<dbReference type="Pfam" id="PF07550">
    <property type="entry name" value="Shr-like_HID"/>
    <property type="match status" value="2"/>
</dbReference>
<keyword evidence="6" id="KW-0326">Glycosidase</keyword>
<feature type="signal peptide" evidence="3">
    <location>
        <begin position="1"/>
        <end position="26"/>
    </location>
</feature>
<feature type="chain" id="PRO_5039518624" evidence="3">
    <location>
        <begin position="27"/>
        <end position="1724"/>
    </location>
</feature>
<feature type="domain" description="Dockerin" evidence="5">
    <location>
        <begin position="1662"/>
        <end position="1724"/>
    </location>
</feature>
<dbReference type="Pfam" id="PF00041">
    <property type="entry name" value="fn3"/>
    <property type="match status" value="6"/>
</dbReference>
<reference evidence="6 7" key="1">
    <citation type="journal article" date="2018" name="Environ. Microbiol.">
        <title>Novel energy conservation strategies and behaviour of Pelotomaculum schinkii driving syntrophic propionate catabolism.</title>
        <authorList>
            <person name="Hidalgo-Ahumada C.A.P."/>
            <person name="Nobu M.K."/>
            <person name="Narihiro T."/>
            <person name="Tamaki H."/>
            <person name="Liu W.T."/>
            <person name="Kamagata Y."/>
            <person name="Stams A.J.M."/>
            <person name="Imachi H."/>
            <person name="Sousa D.Z."/>
        </authorList>
    </citation>
    <scope>NUCLEOTIDE SEQUENCE [LARGE SCALE GENOMIC DNA]</scope>
    <source>
        <strain evidence="6 7">HH</strain>
    </source>
</reference>
<dbReference type="InterPro" id="IPR006626">
    <property type="entry name" value="PbH1"/>
</dbReference>
<dbReference type="SUPFAM" id="SSF63446">
    <property type="entry name" value="Type I dockerin domain"/>
    <property type="match status" value="1"/>
</dbReference>
<dbReference type="Proteomes" id="UP000298324">
    <property type="component" value="Unassembled WGS sequence"/>
</dbReference>
<feature type="region of interest" description="Disordered" evidence="2">
    <location>
        <begin position="213"/>
        <end position="249"/>
    </location>
</feature>
<dbReference type="PROSITE" id="PS51766">
    <property type="entry name" value="DOCKERIN"/>
    <property type="match status" value="1"/>
</dbReference>
<dbReference type="PANTHER" id="PTHR46708:SF2">
    <property type="entry name" value="FIBRONECTIN TYPE-III DOMAIN-CONTAINING PROTEIN"/>
    <property type="match status" value="1"/>
</dbReference>
<keyword evidence="1" id="KW-0677">Repeat</keyword>